<protein>
    <submittedName>
        <fullName evidence="4">Uncharacterized protein</fullName>
    </submittedName>
</protein>
<dbReference type="EMBL" id="WJBH02000001">
    <property type="protein sequence ID" value="KAI9564984.1"/>
    <property type="molecule type" value="Genomic_DNA"/>
</dbReference>
<comment type="caution">
    <text evidence="4">The sequence shown here is derived from an EMBL/GenBank/DDBJ whole genome shotgun (WGS) entry which is preliminary data.</text>
</comment>
<dbReference type="InterPro" id="IPR050216">
    <property type="entry name" value="LRR_domain-containing"/>
</dbReference>
<evidence type="ECO:0000256" key="2">
    <source>
        <dbReference type="ARBA" id="ARBA00022737"/>
    </source>
</evidence>
<name>A0AAD5L4B0_9CRUS</name>
<reference evidence="4 5" key="1">
    <citation type="submission" date="2022-05" db="EMBL/GenBank/DDBJ databases">
        <title>A multi-omics perspective on studying reproductive biology in Daphnia sinensis.</title>
        <authorList>
            <person name="Jia J."/>
        </authorList>
    </citation>
    <scope>NUCLEOTIDE SEQUENCE [LARGE SCALE GENOMIC DNA]</scope>
    <source>
        <strain evidence="4 5">WSL</strain>
    </source>
</reference>
<dbReference type="SMART" id="SM00369">
    <property type="entry name" value="LRR_TYP"/>
    <property type="match status" value="3"/>
</dbReference>
<keyword evidence="5" id="KW-1185">Reference proteome</keyword>
<dbReference type="InterPro" id="IPR003591">
    <property type="entry name" value="Leu-rich_rpt_typical-subtyp"/>
</dbReference>
<dbReference type="GO" id="GO:0005737">
    <property type="term" value="C:cytoplasm"/>
    <property type="evidence" value="ECO:0007669"/>
    <property type="project" value="TreeGrafter"/>
</dbReference>
<dbReference type="AlphaFoldDB" id="A0AAD5L4B0"/>
<evidence type="ECO:0000256" key="3">
    <source>
        <dbReference type="SAM" id="MobiDB-lite"/>
    </source>
</evidence>
<dbReference type="InterPro" id="IPR001611">
    <property type="entry name" value="Leu-rich_rpt"/>
</dbReference>
<evidence type="ECO:0000256" key="1">
    <source>
        <dbReference type="ARBA" id="ARBA00022614"/>
    </source>
</evidence>
<accession>A0AAD5L4B0</accession>
<keyword evidence="1" id="KW-0433">Leucine-rich repeat</keyword>
<dbReference type="InterPro" id="IPR032675">
    <property type="entry name" value="LRR_dom_sf"/>
</dbReference>
<dbReference type="Pfam" id="PF13855">
    <property type="entry name" value="LRR_8"/>
    <property type="match status" value="1"/>
</dbReference>
<dbReference type="PANTHER" id="PTHR48051:SF1">
    <property type="entry name" value="RAS SUPPRESSOR PROTEIN 1"/>
    <property type="match status" value="1"/>
</dbReference>
<feature type="compositionally biased region" description="Polar residues" evidence="3">
    <location>
        <begin position="412"/>
        <end position="421"/>
    </location>
</feature>
<dbReference type="Proteomes" id="UP000820818">
    <property type="component" value="Linkage Group LG1"/>
</dbReference>
<keyword evidence="2" id="KW-0677">Repeat</keyword>
<dbReference type="SUPFAM" id="SSF52058">
    <property type="entry name" value="L domain-like"/>
    <property type="match status" value="1"/>
</dbReference>
<dbReference type="PROSITE" id="PS51450">
    <property type="entry name" value="LRR"/>
    <property type="match status" value="1"/>
</dbReference>
<feature type="region of interest" description="Disordered" evidence="3">
    <location>
        <begin position="386"/>
        <end position="421"/>
    </location>
</feature>
<proteinExistence type="predicted"/>
<evidence type="ECO:0000313" key="4">
    <source>
        <dbReference type="EMBL" id="KAI9564984.1"/>
    </source>
</evidence>
<organism evidence="4 5">
    <name type="scientific">Daphnia sinensis</name>
    <dbReference type="NCBI Taxonomy" id="1820382"/>
    <lineage>
        <taxon>Eukaryota</taxon>
        <taxon>Metazoa</taxon>
        <taxon>Ecdysozoa</taxon>
        <taxon>Arthropoda</taxon>
        <taxon>Crustacea</taxon>
        <taxon>Branchiopoda</taxon>
        <taxon>Diplostraca</taxon>
        <taxon>Cladocera</taxon>
        <taxon>Anomopoda</taxon>
        <taxon>Daphniidae</taxon>
        <taxon>Daphnia</taxon>
        <taxon>Daphnia similis group</taxon>
    </lineage>
</organism>
<sequence length="490" mass="56066">MSASKVPKQKETCTVKVEEACVKPVTMSRRPSKFNCEEDTQELSRADSGQWILKIDWSFKSLSSVPEFLPNYQLCTNLNLSGNNLHGGIDWLIHLKRLELLDLSKNKFSKIADACGSVSTLKYLDLSNNLLSELPEWILLLQKVKKLNLSCNPLEKSFHIHLKKAKWKNVEVCNLENVNLVSIPDCLQTAYSLKELYLGNVNSNKYFHKSMSYQNNALWRIPELLPSSLSILDLSYVHLSNFEYDWKQLPNLKELRVRGNDLFWPSDDFTILTKLQMCDFSCCKMFLLPKDFGCLTNLCFINLSFNKLTVLPQSFEQFHSLYHLDLYHAGLETVECNLTQLPRLVECDLWMNLVDPLECLPNHSDLCSHLRGSLFSYERESRLAERNSPSVISDDVEKSSSEESDEGINDPSEVTASSTGTGIEESWDDEVFCDYEADIESTWHAPQFSNEREESGNDDCFFLPSELHVASCKVPPSQFNIIQGQFDDIE</sequence>
<dbReference type="SMART" id="SM00364">
    <property type="entry name" value="LRR_BAC"/>
    <property type="match status" value="2"/>
</dbReference>
<gene>
    <name evidence="4" type="ORF">GHT06_008726</name>
</gene>
<dbReference type="Gene3D" id="3.80.10.10">
    <property type="entry name" value="Ribonuclease Inhibitor"/>
    <property type="match status" value="2"/>
</dbReference>
<evidence type="ECO:0000313" key="5">
    <source>
        <dbReference type="Proteomes" id="UP000820818"/>
    </source>
</evidence>
<dbReference type="PANTHER" id="PTHR48051">
    <property type="match status" value="1"/>
</dbReference>